<dbReference type="GO" id="GO:0005886">
    <property type="term" value="C:plasma membrane"/>
    <property type="evidence" value="ECO:0007669"/>
    <property type="project" value="TreeGrafter"/>
</dbReference>
<dbReference type="PANTHER" id="PTHR10809">
    <property type="entry name" value="VESICLE-ASSOCIATED MEMBRANE PROTEIN-ASSOCIATED PROTEIN"/>
    <property type="match status" value="1"/>
</dbReference>
<feature type="transmembrane region" description="Helical" evidence="7">
    <location>
        <begin position="304"/>
        <end position="323"/>
    </location>
</feature>
<proteinExistence type="inferred from homology"/>
<keyword evidence="3 7" id="KW-0812">Transmembrane</keyword>
<reference evidence="9 10" key="1">
    <citation type="journal article" date="2004" name="Nature">
        <title>Genome evolution in yeasts.</title>
        <authorList>
            <consortium name="Genolevures"/>
            <person name="Dujon B."/>
            <person name="Sherman D."/>
            <person name="Fischer G."/>
            <person name="Durrens P."/>
            <person name="Casaregola S."/>
            <person name="Lafontaine I."/>
            <person name="de Montigny J."/>
            <person name="Marck C."/>
            <person name="Neuveglise C."/>
            <person name="Talla E."/>
            <person name="Goffard N."/>
            <person name="Frangeul L."/>
            <person name="Aigle M."/>
            <person name="Anthouard V."/>
            <person name="Babour A."/>
            <person name="Barbe V."/>
            <person name="Barnay S."/>
            <person name="Blanchin S."/>
            <person name="Beckerich J.M."/>
            <person name="Beyne E."/>
            <person name="Bleykasten C."/>
            <person name="Boisrame A."/>
            <person name="Boyer J."/>
            <person name="Cattolico L."/>
            <person name="Confanioleri F."/>
            <person name="de Daruvar A."/>
            <person name="Despons L."/>
            <person name="Fabre E."/>
            <person name="Fairhead C."/>
            <person name="Ferry-Dumazet H."/>
            <person name="Groppi A."/>
            <person name="Hantraye F."/>
            <person name="Hennequin C."/>
            <person name="Jauniaux N."/>
            <person name="Joyet P."/>
            <person name="Kachouri R."/>
            <person name="Kerrest A."/>
            <person name="Koszul R."/>
            <person name="Lemaire M."/>
            <person name="Lesur I."/>
            <person name="Ma L."/>
            <person name="Muller H."/>
            <person name="Nicaud J.M."/>
            <person name="Nikolski M."/>
            <person name="Oztas S."/>
            <person name="Ozier-Kalogeropoulos O."/>
            <person name="Pellenz S."/>
            <person name="Potier S."/>
            <person name="Richard G.F."/>
            <person name="Straub M.L."/>
            <person name="Suleau A."/>
            <person name="Swennene D."/>
            <person name="Tekaia F."/>
            <person name="Wesolowski-Louvel M."/>
            <person name="Westhof E."/>
            <person name="Wirth B."/>
            <person name="Zeniou-Meyer M."/>
            <person name="Zivanovic I."/>
            <person name="Bolotin-Fukuhara M."/>
            <person name="Thierry A."/>
            <person name="Bouchier C."/>
            <person name="Caudron B."/>
            <person name="Scarpelli C."/>
            <person name="Gaillardin C."/>
            <person name="Weissenbach J."/>
            <person name="Wincker P."/>
            <person name="Souciet J.L."/>
        </authorList>
    </citation>
    <scope>NUCLEOTIDE SEQUENCE [LARGE SCALE GENOMIC DNA]</scope>
    <source>
        <strain evidence="10">ATCC 36239 / CBS 767 / BCRC 21394 / JCM 1990 / NBRC 0083 / IGC 2968</strain>
    </source>
</reference>
<evidence type="ECO:0000313" key="9">
    <source>
        <dbReference type="EMBL" id="CAG85895.2"/>
    </source>
</evidence>
<dbReference type="PIRSF" id="PIRSF019693">
    <property type="entry name" value="VAMP-associated"/>
    <property type="match status" value="1"/>
</dbReference>
<dbReference type="PROSITE" id="PS50202">
    <property type="entry name" value="MSP"/>
    <property type="match status" value="1"/>
</dbReference>
<dbReference type="GO" id="GO:0005789">
    <property type="term" value="C:endoplasmic reticulum membrane"/>
    <property type="evidence" value="ECO:0007669"/>
    <property type="project" value="InterPro"/>
</dbReference>
<evidence type="ECO:0000256" key="3">
    <source>
        <dbReference type="ARBA" id="ARBA00022692"/>
    </source>
</evidence>
<dbReference type="HOGENOM" id="CLU_072622_0_0_1"/>
<dbReference type="VEuPathDB" id="FungiDB:DEHA2C03872g"/>
<dbReference type="Proteomes" id="UP000000599">
    <property type="component" value="Chromosome C"/>
</dbReference>
<dbReference type="InterPro" id="IPR016763">
    <property type="entry name" value="VAP"/>
</dbReference>
<dbReference type="KEGG" id="dha:DEHA2C03872g"/>
<dbReference type="Gene3D" id="2.60.40.10">
    <property type="entry name" value="Immunoglobulins"/>
    <property type="match status" value="1"/>
</dbReference>
<name>Q6BVB9_DEBHA</name>
<feature type="compositionally biased region" description="Polar residues" evidence="6">
    <location>
        <begin position="283"/>
        <end position="300"/>
    </location>
</feature>
<dbReference type="GO" id="GO:0090158">
    <property type="term" value="P:endoplasmic reticulum membrane organization"/>
    <property type="evidence" value="ECO:0007669"/>
    <property type="project" value="TreeGrafter"/>
</dbReference>
<evidence type="ECO:0000313" key="10">
    <source>
        <dbReference type="Proteomes" id="UP000000599"/>
    </source>
</evidence>
<dbReference type="InterPro" id="IPR008962">
    <property type="entry name" value="PapD-like_sf"/>
</dbReference>
<keyword evidence="10" id="KW-1185">Reference proteome</keyword>
<dbReference type="EMBL" id="CR382135">
    <property type="protein sequence ID" value="CAG85895.2"/>
    <property type="molecule type" value="Genomic_DNA"/>
</dbReference>
<evidence type="ECO:0000256" key="5">
    <source>
        <dbReference type="ARBA" id="ARBA00023136"/>
    </source>
</evidence>
<feature type="compositionally biased region" description="Basic and acidic residues" evidence="6">
    <location>
        <begin position="273"/>
        <end position="282"/>
    </location>
</feature>
<dbReference type="Pfam" id="PF00635">
    <property type="entry name" value="Motile_Sperm"/>
    <property type="match status" value="1"/>
</dbReference>
<evidence type="ECO:0000256" key="1">
    <source>
        <dbReference type="ARBA" id="ARBA00004211"/>
    </source>
</evidence>
<feature type="region of interest" description="Disordered" evidence="6">
    <location>
        <begin position="273"/>
        <end position="300"/>
    </location>
</feature>
<feature type="region of interest" description="Disordered" evidence="6">
    <location>
        <begin position="131"/>
        <end position="159"/>
    </location>
</feature>
<dbReference type="AlphaFoldDB" id="Q6BVB9"/>
<dbReference type="InterPro" id="IPR013783">
    <property type="entry name" value="Ig-like_fold"/>
</dbReference>
<evidence type="ECO:0000259" key="8">
    <source>
        <dbReference type="PROSITE" id="PS50202"/>
    </source>
</evidence>
<evidence type="ECO:0000256" key="2">
    <source>
        <dbReference type="ARBA" id="ARBA00008932"/>
    </source>
</evidence>
<dbReference type="InParanoid" id="Q6BVB9"/>
<feature type="domain" description="MSP" evidence="8">
    <location>
        <begin position="1"/>
        <end position="123"/>
    </location>
</feature>
<dbReference type="SUPFAM" id="SSF49354">
    <property type="entry name" value="PapD-like"/>
    <property type="match status" value="1"/>
</dbReference>
<protein>
    <submittedName>
        <fullName evidence="9">DEHA2C03872p</fullName>
    </submittedName>
</protein>
<dbReference type="PANTHER" id="PTHR10809:SF6">
    <property type="entry name" value="AT11025P-RELATED"/>
    <property type="match status" value="1"/>
</dbReference>
<accession>Q6BVB9</accession>
<evidence type="ECO:0000256" key="7">
    <source>
        <dbReference type="SAM" id="Phobius"/>
    </source>
</evidence>
<organism evidence="9 10">
    <name type="scientific">Debaryomyces hansenii (strain ATCC 36239 / CBS 767 / BCRC 21394 / JCM 1990 / NBRC 0083 / IGC 2968)</name>
    <name type="common">Yeast</name>
    <name type="synonym">Torulaspora hansenii</name>
    <dbReference type="NCBI Taxonomy" id="284592"/>
    <lineage>
        <taxon>Eukaryota</taxon>
        <taxon>Fungi</taxon>
        <taxon>Dikarya</taxon>
        <taxon>Ascomycota</taxon>
        <taxon>Saccharomycotina</taxon>
        <taxon>Pichiomycetes</taxon>
        <taxon>Debaryomycetaceae</taxon>
        <taxon>Debaryomyces</taxon>
    </lineage>
</organism>
<comment type="subcellular location">
    <subcellularLocation>
        <location evidence="1">Membrane</location>
        <topology evidence="1">Single-pass type IV membrane protein</topology>
    </subcellularLocation>
</comment>
<keyword evidence="4 7" id="KW-1133">Transmembrane helix</keyword>
<keyword evidence="5 7" id="KW-0472">Membrane</keyword>
<dbReference type="OrthoDB" id="264603at2759"/>
<feature type="compositionally biased region" description="Basic and acidic residues" evidence="6">
    <location>
        <begin position="133"/>
        <end position="142"/>
    </location>
</feature>
<evidence type="ECO:0000256" key="6">
    <source>
        <dbReference type="SAM" id="MobiDB-lite"/>
    </source>
</evidence>
<dbReference type="STRING" id="284592.Q6BVB9"/>
<evidence type="ECO:0000256" key="4">
    <source>
        <dbReference type="ARBA" id="ARBA00022989"/>
    </source>
</evidence>
<dbReference type="eggNOG" id="KOG0439">
    <property type="taxonomic scope" value="Eukaryota"/>
</dbReference>
<dbReference type="OMA" id="PNGDNSF"/>
<gene>
    <name evidence="9" type="ordered locus">DEHA2C03872g</name>
</gene>
<dbReference type="GO" id="GO:0061817">
    <property type="term" value="P:endoplasmic reticulum-plasma membrane tethering"/>
    <property type="evidence" value="ECO:0007669"/>
    <property type="project" value="TreeGrafter"/>
</dbReference>
<dbReference type="RefSeq" id="XP_457850.2">
    <property type="nucleotide sequence ID" value="XM_457850.2"/>
</dbReference>
<sequence length="324" mass="33711">MEVSPSALEFKGSFTKPTSEYLSLTNTSDTPLAFKVKTTAPKLYCVRPNASIIEPGNSIKISIILQGFSQPLPEDYKCKDKFLLVSLPCPDLDDASKLSDYWPNLEAQYKQQLVQKKLRVNYVIGEDVEDDAAGDHGVDSQREFQPQQHGDSGFGAGAAGSDVGGSDFGAAGAAGAGALGGGAIGAGAAYAGSRGDNFGGDAPEDVAANVNRSVTDSFAPNASSNGYTSGANYNDSSAAAGIAAASRVDKSQPPSDVQRDLEDSNAQINNMSEKFDSNEKRAQGSSGYTSQAQSQATEEPSSGISLPLAVLLMLIAFLIGVLVF</sequence>
<dbReference type="GO" id="GO:0033149">
    <property type="term" value="F:FFAT motif binding"/>
    <property type="evidence" value="ECO:0007669"/>
    <property type="project" value="TreeGrafter"/>
</dbReference>
<comment type="similarity">
    <text evidence="2">Belongs to the VAMP-associated protein (VAP) (TC 9.B.17) family.</text>
</comment>
<dbReference type="GeneID" id="2900452"/>
<dbReference type="InterPro" id="IPR000535">
    <property type="entry name" value="MSP_dom"/>
</dbReference>